<proteinExistence type="predicted"/>
<sequence length="148" mass="16971">MPSKLSVIEDDNSFWDRFLVGFKESKKYVKYVIKPSDKIDAGLIINEWDNILRILALKQTTQSQIVRKLSVYKKNPTLRTLIEFDRIIMSDYILDYIDSKKIREIVQSSLCRGESYHQLTSAIAKISGGKVLNGKDEIDLGINAESIQ</sequence>
<accession>A0A7X5QN63</accession>
<evidence type="ECO:0000313" key="2">
    <source>
        <dbReference type="EMBL" id="NHB97425.1"/>
    </source>
</evidence>
<name>A0A7X5QN63_9GAMM</name>
<gene>
    <name evidence="2" type="ORF">C5470_13895</name>
</gene>
<dbReference type="AlphaFoldDB" id="A0A7X5QN63"/>
<dbReference type="Proteomes" id="UP000547931">
    <property type="component" value="Unassembled WGS sequence"/>
</dbReference>
<dbReference type="GO" id="GO:0004803">
    <property type="term" value="F:transposase activity"/>
    <property type="evidence" value="ECO:0007669"/>
    <property type="project" value="InterPro"/>
</dbReference>
<dbReference type="RefSeq" id="WP_166289970.1">
    <property type="nucleotide sequence ID" value="NZ_CAWPIE010000015.1"/>
</dbReference>
<dbReference type="EMBL" id="PUJV01000015">
    <property type="protein sequence ID" value="NHB97425.1"/>
    <property type="molecule type" value="Genomic_DNA"/>
</dbReference>
<reference evidence="2 3" key="1">
    <citation type="submission" date="2018-02" db="EMBL/GenBank/DDBJ databases">
        <authorList>
            <person name="Machado R.A."/>
        </authorList>
    </citation>
    <scope>NUCLEOTIDE SEQUENCE [LARGE SCALE GENOMIC DNA]</scope>
    <source>
        <strain evidence="2 3">DSM 23271</strain>
    </source>
</reference>
<keyword evidence="3" id="KW-1185">Reference proteome</keyword>
<dbReference type="GO" id="GO:0006313">
    <property type="term" value="P:DNA transposition"/>
    <property type="evidence" value="ECO:0007669"/>
    <property type="project" value="InterPro"/>
</dbReference>
<dbReference type="Pfam" id="PF01526">
    <property type="entry name" value="DDE_Tnp_Tn3"/>
    <property type="match status" value="1"/>
</dbReference>
<evidence type="ECO:0000313" key="3">
    <source>
        <dbReference type="Proteomes" id="UP000547931"/>
    </source>
</evidence>
<evidence type="ECO:0000259" key="1">
    <source>
        <dbReference type="Pfam" id="PF01526"/>
    </source>
</evidence>
<protein>
    <recommendedName>
        <fullName evidence="1">Tn3 transposase DDE domain-containing protein</fullName>
    </recommendedName>
</protein>
<organism evidence="2 3">
    <name type="scientific">Photorhabdus stackebrandtii</name>
    <dbReference type="NCBI Taxonomy" id="1123042"/>
    <lineage>
        <taxon>Bacteria</taxon>
        <taxon>Pseudomonadati</taxon>
        <taxon>Pseudomonadota</taxon>
        <taxon>Gammaproteobacteria</taxon>
        <taxon>Enterobacterales</taxon>
        <taxon>Morganellaceae</taxon>
        <taxon>Photorhabdus</taxon>
    </lineage>
</organism>
<comment type="caution">
    <text evidence="2">The sequence shown here is derived from an EMBL/GenBank/DDBJ whole genome shotgun (WGS) entry which is preliminary data.</text>
</comment>
<feature type="domain" description="Tn3 transposase DDE" evidence="1">
    <location>
        <begin position="17"/>
        <end position="135"/>
    </location>
</feature>
<dbReference type="InterPro" id="IPR002513">
    <property type="entry name" value="Tn3_Tnp_DDE_dom"/>
</dbReference>